<keyword evidence="1" id="KW-0106">Calcium</keyword>
<dbReference type="InterPro" id="IPR002048">
    <property type="entry name" value="EF_hand_dom"/>
</dbReference>
<dbReference type="Gene3D" id="1.10.238.10">
    <property type="entry name" value="EF-hand"/>
    <property type="match status" value="1"/>
</dbReference>
<evidence type="ECO:0000313" key="3">
    <source>
        <dbReference type="Proteomes" id="UP000085678"/>
    </source>
</evidence>
<dbReference type="InterPro" id="IPR018247">
    <property type="entry name" value="EF_Hand_1_Ca_BS"/>
</dbReference>
<evidence type="ECO:0000313" key="4">
    <source>
        <dbReference type="RefSeq" id="XP_013381973.1"/>
    </source>
</evidence>
<dbReference type="OrthoDB" id="10038259at2759"/>
<dbReference type="AlphaFoldDB" id="A0A1S3H7J2"/>
<dbReference type="STRING" id="7574.A0A1S3H7J2"/>
<dbReference type="Proteomes" id="UP000085678">
    <property type="component" value="Unplaced"/>
</dbReference>
<proteinExistence type="predicted"/>
<evidence type="ECO:0000256" key="1">
    <source>
        <dbReference type="ARBA" id="ARBA00022837"/>
    </source>
</evidence>
<evidence type="ECO:0000259" key="2">
    <source>
        <dbReference type="PROSITE" id="PS50222"/>
    </source>
</evidence>
<dbReference type="RefSeq" id="XP_013381973.1">
    <property type="nucleotide sequence ID" value="XM_013526519.2"/>
</dbReference>
<accession>A0A1S3H7J2</accession>
<feature type="domain" description="EF-hand" evidence="2">
    <location>
        <begin position="203"/>
        <end position="238"/>
    </location>
</feature>
<feature type="domain" description="EF-hand" evidence="2">
    <location>
        <begin position="80"/>
        <end position="115"/>
    </location>
</feature>
<dbReference type="InterPro" id="IPR011992">
    <property type="entry name" value="EF-hand-dom_pair"/>
</dbReference>
<reference evidence="4" key="1">
    <citation type="submission" date="2025-08" db="UniProtKB">
        <authorList>
            <consortium name="RefSeq"/>
        </authorList>
    </citation>
    <scope>IDENTIFICATION</scope>
    <source>
        <tissue evidence="4">Gonads</tissue>
    </source>
</reference>
<dbReference type="SMART" id="SM00054">
    <property type="entry name" value="EFh"/>
    <property type="match status" value="3"/>
</dbReference>
<protein>
    <submittedName>
        <fullName evidence="4">Sarcoplasmic calcium-binding protein-like</fullName>
    </submittedName>
</protein>
<keyword evidence="3" id="KW-1185">Reference proteome</keyword>
<dbReference type="CDD" id="cd00051">
    <property type="entry name" value="EFh"/>
    <property type="match status" value="1"/>
</dbReference>
<dbReference type="GeneID" id="106152788"/>
<dbReference type="Pfam" id="PF13202">
    <property type="entry name" value="EF-hand_5"/>
    <property type="match status" value="2"/>
</dbReference>
<dbReference type="GO" id="GO:0005509">
    <property type="term" value="F:calcium ion binding"/>
    <property type="evidence" value="ECO:0007669"/>
    <property type="project" value="InterPro"/>
</dbReference>
<sequence>MSKFFQNSWGLLRIVQSRWGLARTVSSNQILLTKGLQSGLVLEYTPCKQSVRELTGQVTVQPVRFKKMPTDYPPVTASDHWRRKIRTIFNCFDSNDDGIITKEDFETSARRTIELLKLNDEQAANILKQRLDGWEFMSRGSKDASQITEEECVGFVLSVVNHSTYRKEFFPMVVSVGFKVMDLDGDGLVTKEEHAAYFYSMNVSVEESKKIFDVMDANKYGFISIDEYAHAYAEFVFTEDPNNKYNGFYGPLVD</sequence>
<name>A0A1S3H7J2_LINAN</name>
<dbReference type="KEGG" id="lak:106152788"/>
<dbReference type="InParanoid" id="A0A1S3H7J2"/>
<dbReference type="PROSITE" id="PS00018">
    <property type="entry name" value="EF_HAND_1"/>
    <property type="match status" value="1"/>
</dbReference>
<gene>
    <name evidence="4" type="primary">LOC106152788</name>
</gene>
<dbReference type="SUPFAM" id="SSF47473">
    <property type="entry name" value="EF-hand"/>
    <property type="match status" value="1"/>
</dbReference>
<dbReference type="PROSITE" id="PS50222">
    <property type="entry name" value="EF_HAND_2"/>
    <property type="match status" value="2"/>
</dbReference>
<organism evidence="3 4">
    <name type="scientific">Lingula anatina</name>
    <name type="common">Brachiopod</name>
    <name type="synonym">Lingula unguis</name>
    <dbReference type="NCBI Taxonomy" id="7574"/>
    <lineage>
        <taxon>Eukaryota</taxon>
        <taxon>Metazoa</taxon>
        <taxon>Spiralia</taxon>
        <taxon>Lophotrochozoa</taxon>
        <taxon>Brachiopoda</taxon>
        <taxon>Linguliformea</taxon>
        <taxon>Lingulata</taxon>
        <taxon>Lingulida</taxon>
        <taxon>Linguloidea</taxon>
        <taxon>Lingulidae</taxon>
        <taxon>Lingula</taxon>
    </lineage>
</organism>
<dbReference type="Pfam" id="PF13833">
    <property type="entry name" value="EF-hand_8"/>
    <property type="match status" value="1"/>
</dbReference>